<feature type="non-terminal residue" evidence="2">
    <location>
        <position position="441"/>
    </location>
</feature>
<feature type="transmembrane region" description="Helical" evidence="1">
    <location>
        <begin position="352"/>
        <end position="370"/>
    </location>
</feature>
<evidence type="ECO:0000313" key="3">
    <source>
        <dbReference type="Proteomes" id="UP001321749"/>
    </source>
</evidence>
<reference evidence="2" key="2">
    <citation type="submission" date="2023-06" db="EMBL/GenBank/DDBJ databases">
        <authorList>
            <consortium name="Lawrence Berkeley National Laboratory"/>
            <person name="Mondo S.J."/>
            <person name="Hensen N."/>
            <person name="Bonometti L."/>
            <person name="Westerberg I."/>
            <person name="Brannstrom I.O."/>
            <person name="Guillou S."/>
            <person name="Cros-Aarteil S."/>
            <person name="Calhoun S."/>
            <person name="Haridas S."/>
            <person name="Kuo A."/>
            <person name="Pangilinan J."/>
            <person name="Riley R."/>
            <person name="Labutti K."/>
            <person name="Andreopoulos B."/>
            <person name="Lipzen A."/>
            <person name="Chen C."/>
            <person name="Yanf M."/>
            <person name="Daum C."/>
            <person name="Ng V."/>
            <person name="Clum A."/>
            <person name="Steindorff A."/>
            <person name="Ohm R."/>
            <person name="Martin F."/>
            <person name="Silar P."/>
            <person name="Natvig D."/>
            <person name="Lalanne C."/>
            <person name="Gautier V."/>
            <person name="Ament-Velasquez S.L."/>
            <person name="Kruys A."/>
            <person name="Hutchinson M.I."/>
            <person name="Powell A.J."/>
            <person name="Barry K."/>
            <person name="Miller A.N."/>
            <person name="Grigoriev I.V."/>
            <person name="Debuchy R."/>
            <person name="Gladieux P."/>
            <person name="Thoren M.H."/>
            <person name="Johannesson H."/>
        </authorList>
    </citation>
    <scope>NUCLEOTIDE SEQUENCE</scope>
    <source>
        <strain evidence="2">PSN324</strain>
    </source>
</reference>
<dbReference type="EMBL" id="MU865056">
    <property type="protein sequence ID" value="KAK4458802.1"/>
    <property type="molecule type" value="Genomic_DNA"/>
</dbReference>
<feature type="non-terminal residue" evidence="2">
    <location>
        <position position="1"/>
    </location>
</feature>
<keyword evidence="1" id="KW-0812">Transmembrane</keyword>
<sequence>IWLEDFPKEFLWYVKKVARQDNNFGGWDALLTINSLRRSLVVAVIAKVLETWIFDDLFFGAEDDQILMLETQDRGLLASEGYRRTDIRARTVRAALQDQTLTPMFWPCVDHLSVQLTALLSPLLRVMDKHFPASNENSLRSFHQDIHAIVSEAGYFSIARSWSSDIFRFSTPFLGQSWDLDQAHFDDGPWKLSKAMADTKYQVDLEMYQRAKEEAEKAIAVQERVQNKIVNDRAKRRAESIDLARNLEALGAAVERERAGLLAAINGEGAARAASRLAKVQICLWPMLQRYSPVGPIEKEGAVASEGETIVRLSKAQVIYYAGFPQTGMEGLEANPTLDAWIKSKRRQRLRAWLVPFLWALLVLSIWQALHWVGRNWLPPLESALNWLEGRTLHAVRGFIVNGIVFTMNTALKGLQVLLTLAKLFVWLVYAIRNFVIKLFG</sequence>
<dbReference type="AlphaFoldDB" id="A0AAV9HE37"/>
<proteinExistence type="predicted"/>
<keyword evidence="3" id="KW-1185">Reference proteome</keyword>
<comment type="caution">
    <text evidence="2">The sequence shown here is derived from an EMBL/GenBank/DDBJ whole genome shotgun (WGS) entry which is preliminary data.</text>
</comment>
<protein>
    <submittedName>
        <fullName evidence="2">Uncharacterized protein</fullName>
    </submittedName>
</protein>
<name>A0AAV9HE37_9PEZI</name>
<feature type="transmembrane region" description="Helical" evidence="1">
    <location>
        <begin position="415"/>
        <end position="436"/>
    </location>
</feature>
<accession>A0AAV9HE37</accession>
<reference evidence="2" key="1">
    <citation type="journal article" date="2023" name="Mol. Phylogenet. Evol.">
        <title>Genome-scale phylogeny and comparative genomics of the fungal order Sordariales.</title>
        <authorList>
            <person name="Hensen N."/>
            <person name="Bonometti L."/>
            <person name="Westerberg I."/>
            <person name="Brannstrom I.O."/>
            <person name="Guillou S."/>
            <person name="Cros-Aarteil S."/>
            <person name="Calhoun S."/>
            <person name="Haridas S."/>
            <person name="Kuo A."/>
            <person name="Mondo S."/>
            <person name="Pangilinan J."/>
            <person name="Riley R."/>
            <person name="LaButti K."/>
            <person name="Andreopoulos B."/>
            <person name="Lipzen A."/>
            <person name="Chen C."/>
            <person name="Yan M."/>
            <person name="Daum C."/>
            <person name="Ng V."/>
            <person name="Clum A."/>
            <person name="Steindorff A."/>
            <person name="Ohm R.A."/>
            <person name="Martin F."/>
            <person name="Silar P."/>
            <person name="Natvig D.O."/>
            <person name="Lalanne C."/>
            <person name="Gautier V."/>
            <person name="Ament-Velasquez S.L."/>
            <person name="Kruys A."/>
            <person name="Hutchinson M.I."/>
            <person name="Powell A.J."/>
            <person name="Barry K."/>
            <person name="Miller A.N."/>
            <person name="Grigoriev I.V."/>
            <person name="Debuchy R."/>
            <person name="Gladieux P."/>
            <person name="Hiltunen Thoren M."/>
            <person name="Johannesson H."/>
        </authorList>
    </citation>
    <scope>NUCLEOTIDE SEQUENCE</scope>
    <source>
        <strain evidence="2">PSN324</strain>
    </source>
</reference>
<keyword evidence="1" id="KW-1133">Transmembrane helix</keyword>
<keyword evidence="1" id="KW-0472">Membrane</keyword>
<dbReference type="Proteomes" id="UP001321749">
    <property type="component" value="Unassembled WGS sequence"/>
</dbReference>
<gene>
    <name evidence="2" type="ORF">QBC42DRAFT_313410</name>
</gene>
<organism evidence="2 3">
    <name type="scientific">Cladorrhinum samala</name>
    <dbReference type="NCBI Taxonomy" id="585594"/>
    <lineage>
        <taxon>Eukaryota</taxon>
        <taxon>Fungi</taxon>
        <taxon>Dikarya</taxon>
        <taxon>Ascomycota</taxon>
        <taxon>Pezizomycotina</taxon>
        <taxon>Sordariomycetes</taxon>
        <taxon>Sordariomycetidae</taxon>
        <taxon>Sordariales</taxon>
        <taxon>Podosporaceae</taxon>
        <taxon>Cladorrhinum</taxon>
    </lineage>
</organism>
<evidence type="ECO:0000313" key="2">
    <source>
        <dbReference type="EMBL" id="KAK4458802.1"/>
    </source>
</evidence>
<evidence type="ECO:0000256" key="1">
    <source>
        <dbReference type="SAM" id="Phobius"/>
    </source>
</evidence>